<proteinExistence type="predicted"/>
<dbReference type="EMBL" id="KE504324">
    <property type="protein sequence ID" value="EPS92885.1"/>
    <property type="molecule type" value="Genomic_DNA"/>
</dbReference>
<evidence type="ECO:0000313" key="1">
    <source>
        <dbReference type="EMBL" id="EPS92885.1"/>
    </source>
</evidence>
<dbReference type="STRING" id="743788.S8ET29"/>
<dbReference type="Proteomes" id="UP000015241">
    <property type="component" value="Unassembled WGS sequence"/>
</dbReference>
<sequence length="653" mass="73382">MTIPEVVATYLITLASHEATNNHEILFGTVQALLRQGHRDLAFTDDSLISIVQRCHRTTFVDSATDFLCMVQYLQLVFKVSSLQRQNDQPLTVTGIHRTYIGGRKEAVCLRTFRCWVEKGSKLAAVAWGGSVYLLLLIGAAELKTRLLDATGQFAWQVASVLRDPNPETPVGAAIIERIIPAVTFLAERIMLRFDTLLSPGLCAAHNMEDDTLLCYNLDESDNVFKSLKLNNFSPVPRNMDTWRSFSQTTRQPGKAVQLVSLATRWLYDAYAPGQVQEDPISPLTVHGELPTAEGEPITVKNGSTAPAPTLPRVTVHIVFDIAHQAHHSMPVRPLDAEDGMNCYTWTETQRRQAKLAGEPQTVEELTEELASMYAGGIRVDAGRYVKVLPTLSREPLEIRDNHDSLVMCIFPNMPQDMRRSLLGDLAACFDVEPSNLQKMFSGELKESYSFEALHFSYYNRHCTRGHDVPEDAHPNQIVRMDNSRTNYTQMLPYMSLDTRKHENVYNNMGNILGGVFEWITNQIQGVLPNEYQNLSLHADSLPGNAHTIAYPFLSVVVNLNVATLGHRDSKDKGLCVVIVIGDFENGELCLYEPGLVVPLRSGDFLVFPSARITHYNVHYSGCRASIVLHTDREIDKWTNQQRNGWEDNMYFN</sequence>
<dbReference type="HOGENOM" id="CLU_027015_0_0_1"/>
<protein>
    <submittedName>
        <fullName evidence="1">Uncharacterized protein</fullName>
    </submittedName>
</protein>
<organism evidence="1 2">
    <name type="scientific">Fomitopsis schrenkii</name>
    <name type="common">Brown rot fungus</name>
    <dbReference type="NCBI Taxonomy" id="2126942"/>
    <lineage>
        <taxon>Eukaryota</taxon>
        <taxon>Fungi</taxon>
        <taxon>Dikarya</taxon>
        <taxon>Basidiomycota</taxon>
        <taxon>Agaricomycotina</taxon>
        <taxon>Agaricomycetes</taxon>
        <taxon>Polyporales</taxon>
        <taxon>Fomitopsis</taxon>
    </lineage>
</organism>
<dbReference type="AlphaFoldDB" id="S8ET29"/>
<dbReference type="OrthoDB" id="2535938at2759"/>
<dbReference type="Gene3D" id="3.60.130.30">
    <property type="match status" value="1"/>
</dbReference>
<name>S8ET29_FOMSC</name>
<dbReference type="eggNOG" id="ENOG502SNT8">
    <property type="taxonomic scope" value="Eukaryota"/>
</dbReference>
<dbReference type="InParanoid" id="S8ET29"/>
<evidence type="ECO:0000313" key="2">
    <source>
        <dbReference type="Proteomes" id="UP000015241"/>
    </source>
</evidence>
<gene>
    <name evidence="1" type="ORF">FOMPIDRAFT_1137175</name>
</gene>
<keyword evidence="2" id="KW-1185">Reference proteome</keyword>
<accession>S8ET29</accession>
<reference evidence="1 2" key="1">
    <citation type="journal article" date="2012" name="Science">
        <title>The Paleozoic origin of enzymatic lignin decomposition reconstructed from 31 fungal genomes.</title>
        <authorList>
            <person name="Floudas D."/>
            <person name="Binder M."/>
            <person name="Riley R."/>
            <person name="Barry K."/>
            <person name="Blanchette R.A."/>
            <person name="Henrissat B."/>
            <person name="Martinez A.T."/>
            <person name="Otillar R."/>
            <person name="Spatafora J.W."/>
            <person name="Yadav J.S."/>
            <person name="Aerts A."/>
            <person name="Benoit I."/>
            <person name="Boyd A."/>
            <person name="Carlson A."/>
            <person name="Copeland A."/>
            <person name="Coutinho P.M."/>
            <person name="de Vries R.P."/>
            <person name="Ferreira P."/>
            <person name="Findley K."/>
            <person name="Foster B."/>
            <person name="Gaskell J."/>
            <person name="Glotzer D."/>
            <person name="Gorecki P."/>
            <person name="Heitman J."/>
            <person name="Hesse C."/>
            <person name="Hori C."/>
            <person name="Igarashi K."/>
            <person name="Jurgens J.A."/>
            <person name="Kallen N."/>
            <person name="Kersten P."/>
            <person name="Kohler A."/>
            <person name="Kuees U."/>
            <person name="Kumar T.K.A."/>
            <person name="Kuo A."/>
            <person name="LaButti K."/>
            <person name="Larrondo L.F."/>
            <person name="Lindquist E."/>
            <person name="Ling A."/>
            <person name="Lombard V."/>
            <person name="Lucas S."/>
            <person name="Lundell T."/>
            <person name="Martin R."/>
            <person name="McLaughlin D.J."/>
            <person name="Morgenstern I."/>
            <person name="Morin E."/>
            <person name="Murat C."/>
            <person name="Nagy L.G."/>
            <person name="Nolan M."/>
            <person name="Ohm R.A."/>
            <person name="Patyshakuliyeva A."/>
            <person name="Rokas A."/>
            <person name="Ruiz-Duenas F.J."/>
            <person name="Sabat G."/>
            <person name="Salamov A."/>
            <person name="Samejima M."/>
            <person name="Schmutz J."/>
            <person name="Slot J.C."/>
            <person name="St John F."/>
            <person name="Stenlid J."/>
            <person name="Sun H."/>
            <person name="Sun S."/>
            <person name="Syed K."/>
            <person name="Tsang A."/>
            <person name="Wiebenga A."/>
            <person name="Young D."/>
            <person name="Pisabarro A."/>
            <person name="Eastwood D.C."/>
            <person name="Martin F."/>
            <person name="Cullen D."/>
            <person name="Grigoriev I.V."/>
            <person name="Hibbett D.S."/>
        </authorList>
    </citation>
    <scope>NUCLEOTIDE SEQUENCE</scope>
    <source>
        <strain evidence="2">FP-58527</strain>
    </source>
</reference>